<dbReference type="GO" id="GO:0005886">
    <property type="term" value="C:plasma membrane"/>
    <property type="evidence" value="ECO:0007669"/>
    <property type="project" value="UniProtKB-SubCell"/>
</dbReference>
<dbReference type="PATRIC" id="fig|1008153.3.peg.1372"/>
<organism evidence="11 12">
    <name type="scientific">Halalkalicoccus paucihalophilus</name>
    <dbReference type="NCBI Taxonomy" id="1008153"/>
    <lineage>
        <taxon>Archaea</taxon>
        <taxon>Methanobacteriati</taxon>
        <taxon>Methanobacteriota</taxon>
        <taxon>Stenosarchaea group</taxon>
        <taxon>Halobacteria</taxon>
        <taxon>Halobacteriales</taxon>
        <taxon>Halococcaceae</taxon>
        <taxon>Halalkalicoccus</taxon>
    </lineage>
</organism>
<accession>A0A151AF04</accession>
<dbReference type="PROSITE" id="PS51846">
    <property type="entry name" value="CNNM"/>
    <property type="match status" value="1"/>
</dbReference>
<evidence type="ECO:0000256" key="7">
    <source>
        <dbReference type="ARBA" id="ARBA00023136"/>
    </source>
</evidence>
<evidence type="ECO:0000256" key="2">
    <source>
        <dbReference type="ARBA" id="ARBA00022475"/>
    </source>
</evidence>
<evidence type="ECO:0000256" key="3">
    <source>
        <dbReference type="ARBA" id="ARBA00022692"/>
    </source>
</evidence>
<keyword evidence="7" id="KW-0472">Membrane</keyword>
<proteinExistence type="predicted"/>
<keyword evidence="5" id="KW-1133">Transmembrane helix</keyword>
<dbReference type="SUPFAM" id="SSF56176">
    <property type="entry name" value="FAD-binding/transporter-associated domain-like"/>
    <property type="match status" value="1"/>
</dbReference>
<dbReference type="PANTHER" id="PTHR43099:SF5">
    <property type="entry name" value="HLYC_CORC FAMILY TRANSPORTER"/>
    <property type="match status" value="1"/>
</dbReference>
<dbReference type="InterPro" id="IPR002550">
    <property type="entry name" value="CNNM"/>
</dbReference>
<name>A0A151AF04_9EURY</name>
<dbReference type="InterPro" id="IPR051676">
    <property type="entry name" value="UPF0053_domain"/>
</dbReference>
<keyword evidence="6 8" id="KW-0129">CBS domain</keyword>
<evidence type="ECO:0000313" key="11">
    <source>
        <dbReference type="EMBL" id="KYH26266.1"/>
    </source>
</evidence>
<dbReference type="Pfam" id="PF01595">
    <property type="entry name" value="CNNM"/>
    <property type="match status" value="1"/>
</dbReference>
<gene>
    <name evidence="11" type="ORF">HAPAU_13610</name>
</gene>
<dbReference type="SUPFAM" id="SSF54631">
    <property type="entry name" value="CBS-domain pair"/>
    <property type="match status" value="1"/>
</dbReference>
<feature type="domain" description="CNNM transmembrane" evidence="10">
    <location>
        <begin position="21"/>
        <end position="223"/>
    </location>
</feature>
<reference evidence="11 12" key="1">
    <citation type="submission" date="2016-02" db="EMBL/GenBank/DDBJ databases">
        <title>Genome sequence of Halalkalicoccus paucihalophilus DSM 24557.</title>
        <authorList>
            <person name="Poehlein A."/>
            <person name="Daniel R."/>
        </authorList>
    </citation>
    <scope>NUCLEOTIDE SEQUENCE [LARGE SCALE GENOMIC DNA]</scope>
    <source>
        <strain evidence="11 12">DSM 24557</strain>
    </source>
</reference>
<dbReference type="FunFam" id="3.10.580.10:FF:000002">
    <property type="entry name" value="Magnesium/cobalt efflux protein CorC"/>
    <property type="match status" value="1"/>
</dbReference>
<evidence type="ECO:0000259" key="9">
    <source>
        <dbReference type="PROSITE" id="PS51371"/>
    </source>
</evidence>
<evidence type="ECO:0000256" key="5">
    <source>
        <dbReference type="ARBA" id="ARBA00022989"/>
    </source>
</evidence>
<keyword evidence="4" id="KW-0677">Repeat</keyword>
<dbReference type="Proteomes" id="UP000075321">
    <property type="component" value="Unassembled WGS sequence"/>
</dbReference>
<dbReference type="InterPro" id="IPR016169">
    <property type="entry name" value="FAD-bd_PCMH_sub2"/>
</dbReference>
<dbReference type="InterPro" id="IPR000644">
    <property type="entry name" value="CBS_dom"/>
</dbReference>
<dbReference type="SMART" id="SM01091">
    <property type="entry name" value="CorC_HlyC"/>
    <property type="match status" value="1"/>
</dbReference>
<keyword evidence="12" id="KW-1185">Reference proteome</keyword>
<feature type="domain" description="CBS" evidence="9">
    <location>
        <begin position="242"/>
        <end position="302"/>
    </location>
</feature>
<dbReference type="Pfam" id="PF00571">
    <property type="entry name" value="CBS"/>
    <property type="match status" value="1"/>
</dbReference>
<dbReference type="InterPro" id="IPR005170">
    <property type="entry name" value="Transptr-assoc_dom"/>
</dbReference>
<dbReference type="Pfam" id="PF03471">
    <property type="entry name" value="CorC_HlyC"/>
    <property type="match status" value="1"/>
</dbReference>
<evidence type="ECO:0000259" key="10">
    <source>
        <dbReference type="PROSITE" id="PS51846"/>
    </source>
</evidence>
<evidence type="ECO:0000256" key="4">
    <source>
        <dbReference type="ARBA" id="ARBA00022737"/>
    </source>
</evidence>
<dbReference type="PANTHER" id="PTHR43099">
    <property type="entry name" value="UPF0053 PROTEIN YRKA"/>
    <property type="match status" value="1"/>
</dbReference>
<evidence type="ECO:0000256" key="8">
    <source>
        <dbReference type="PROSITE-ProRule" id="PRU00703"/>
    </source>
</evidence>
<keyword evidence="2" id="KW-1003">Cell membrane</keyword>
<dbReference type="Gene3D" id="3.30.465.10">
    <property type="match status" value="1"/>
</dbReference>
<dbReference type="AlphaFoldDB" id="A0A151AF04"/>
<dbReference type="InterPro" id="IPR036318">
    <property type="entry name" value="FAD-bd_PCMH-like_sf"/>
</dbReference>
<dbReference type="EMBL" id="LTAZ01000004">
    <property type="protein sequence ID" value="KYH26266.1"/>
    <property type="molecule type" value="Genomic_DNA"/>
</dbReference>
<comment type="caution">
    <text evidence="11">The sequence shown here is derived from an EMBL/GenBank/DDBJ whole genome shotgun (WGS) entry which is preliminary data.</text>
</comment>
<evidence type="ECO:0000256" key="6">
    <source>
        <dbReference type="ARBA" id="ARBA00023122"/>
    </source>
</evidence>
<comment type="subcellular location">
    <subcellularLocation>
        <location evidence="1">Cell membrane</location>
        <topology evidence="1">Multi-pass membrane protein</topology>
    </subcellularLocation>
</comment>
<dbReference type="InterPro" id="IPR044751">
    <property type="entry name" value="Ion_transp-like_CBS"/>
</dbReference>
<dbReference type="CDD" id="cd04590">
    <property type="entry name" value="CBS_pair_CorC_HlyC_assoc"/>
    <property type="match status" value="1"/>
</dbReference>
<dbReference type="GO" id="GO:0050660">
    <property type="term" value="F:flavin adenine dinucleotide binding"/>
    <property type="evidence" value="ECO:0007669"/>
    <property type="project" value="InterPro"/>
</dbReference>
<dbReference type="SMART" id="SM00116">
    <property type="entry name" value="CBS"/>
    <property type="match status" value="2"/>
</dbReference>
<protein>
    <submittedName>
        <fullName evidence="11">Uncharacterized protein</fullName>
    </submittedName>
</protein>
<feature type="domain" description="CBS" evidence="9">
    <location>
        <begin position="309"/>
        <end position="366"/>
    </location>
</feature>
<dbReference type="PROSITE" id="PS51371">
    <property type="entry name" value="CBS"/>
    <property type="match status" value="2"/>
</dbReference>
<evidence type="ECO:0000313" key="12">
    <source>
        <dbReference type="Proteomes" id="UP000075321"/>
    </source>
</evidence>
<keyword evidence="3" id="KW-0812">Transmembrane</keyword>
<dbReference type="InterPro" id="IPR046342">
    <property type="entry name" value="CBS_dom_sf"/>
</dbReference>
<evidence type="ECO:0000256" key="1">
    <source>
        <dbReference type="ARBA" id="ARBA00004651"/>
    </source>
</evidence>
<dbReference type="Gene3D" id="3.10.580.10">
    <property type="entry name" value="CBS-domain"/>
    <property type="match status" value="1"/>
</dbReference>
<sequence length="469" mass="50860">MRVWSLHFASRCGSLVEERMVDALSVGGLLLALFLVALNGFFVAAEFAFVRIRSTTVETLVEEGKAGAATLANAIDSLDDYLAVTQLGITISSLGLGWVGEPAIAALIEPVLESVLPPGLISLVAFAIGFGFITFLHVVFGELAPKTIAIQKAERISLLVAPPMKVFYYLFLPGIVVFNGTANFFTRLVGVSPASETDETLSEEEILLVLARSGKQGAVDIEEVEMIERVFDLDDTAVRQVMIPRPDVVWLPADLPLSELRSTIVEAGHTRYPVLKGENNDEVVGFLDVKDVLRAIEDGADEGTTARDLARELIIIPETGRIDDLLSGFQRDRSQMAAVIDEWGAFEGIVTIEDIVEEIVGDIQDQFDIEVEQREPSVERLEDGAYAIDGGVSLSNVNDALDAEFERAEYETIGGLVLDRLGRVPEVGDEVSAGGYRLSVEAVDGTRISTVVVREEETEDSEGKPESSN</sequence>